<keyword evidence="1" id="KW-0472">Membrane</keyword>
<evidence type="ECO:0000313" key="4">
    <source>
        <dbReference type="Proteomes" id="UP000319335"/>
    </source>
</evidence>
<evidence type="ECO:0000259" key="2">
    <source>
        <dbReference type="Pfam" id="PF14358"/>
    </source>
</evidence>
<keyword evidence="1" id="KW-1133">Transmembrane helix</keyword>
<protein>
    <submittedName>
        <fullName evidence="3">DUF4405 domain-containing protein</fullName>
    </submittedName>
</protein>
<feature type="domain" description="Flavinylation-associated cytochrome" evidence="2">
    <location>
        <begin position="9"/>
        <end position="74"/>
    </location>
</feature>
<evidence type="ECO:0000256" key="1">
    <source>
        <dbReference type="SAM" id="Phobius"/>
    </source>
</evidence>
<organism evidence="3 4">
    <name type="scientific">Methanolobus vulcani</name>
    <dbReference type="NCBI Taxonomy" id="38026"/>
    <lineage>
        <taxon>Archaea</taxon>
        <taxon>Methanobacteriati</taxon>
        <taxon>Methanobacteriota</taxon>
        <taxon>Stenosarchaea group</taxon>
        <taxon>Methanomicrobia</taxon>
        <taxon>Methanosarcinales</taxon>
        <taxon>Methanosarcinaceae</taxon>
        <taxon>Methanolobus</taxon>
    </lineage>
</organism>
<sequence length="102" mass="11843">MNRSKLNYYIDILLTVLFIVVAITGFVLYLAIPTGVRQGRYQEFLGITKTTWTLIHNRLSILLTLFTGLHFVLHKKWMSCMTRNLFKSEGKQESTECDIINT</sequence>
<dbReference type="RefSeq" id="WP_154809297.1">
    <property type="nucleotide sequence ID" value="NZ_VIAQ01000012.1"/>
</dbReference>
<name>A0A7Z8KP28_9EURY</name>
<dbReference type="EMBL" id="VIAQ01000012">
    <property type="protein sequence ID" value="TQD26260.1"/>
    <property type="molecule type" value="Genomic_DNA"/>
</dbReference>
<gene>
    <name evidence="3" type="ORF">FKV42_05780</name>
</gene>
<keyword evidence="4" id="KW-1185">Reference proteome</keyword>
<feature type="transmembrane region" description="Helical" evidence="1">
    <location>
        <begin position="12"/>
        <end position="32"/>
    </location>
</feature>
<dbReference type="InterPro" id="IPR025517">
    <property type="entry name" value="DUF4405"/>
</dbReference>
<proteinExistence type="predicted"/>
<accession>A0A7Z8KP28</accession>
<dbReference type="AlphaFoldDB" id="A0A7Z8KP28"/>
<evidence type="ECO:0000313" key="3">
    <source>
        <dbReference type="EMBL" id="TQD26260.1"/>
    </source>
</evidence>
<keyword evidence="1" id="KW-0812">Transmembrane</keyword>
<dbReference type="Proteomes" id="UP000319335">
    <property type="component" value="Unassembled WGS sequence"/>
</dbReference>
<comment type="caution">
    <text evidence="3">The sequence shown here is derived from an EMBL/GenBank/DDBJ whole genome shotgun (WGS) entry which is preliminary data.</text>
</comment>
<feature type="transmembrane region" description="Helical" evidence="1">
    <location>
        <begin position="52"/>
        <end position="73"/>
    </location>
</feature>
<reference evidence="3 4" key="1">
    <citation type="submission" date="2019-06" db="EMBL/GenBank/DDBJ databases">
        <title>Draft genome sequence of Methanolobus vulcani B1d.</title>
        <authorList>
            <person name="Creighbaum A.J."/>
            <person name="Ticak T."/>
            <person name="Hariraju D."/>
            <person name="Arivett B.A."/>
            <person name="Ferguson D.J.Jr."/>
        </authorList>
    </citation>
    <scope>NUCLEOTIDE SEQUENCE [LARGE SCALE GENOMIC DNA]</scope>
    <source>
        <strain evidence="3 4">B1d</strain>
    </source>
</reference>
<dbReference type="OrthoDB" id="134790at2157"/>
<dbReference type="Pfam" id="PF14358">
    <property type="entry name" value="DUF4405"/>
    <property type="match status" value="1"/>
</dbReference>